<name>A0A482IPH9_9BURK</name>
<dbReference type="AlphaFoldDB" id="A0A482IPH9"/>
<sequence>MTRRNWKRIQPTSLRQALELCKDFARERHNRSVERIAEQMGIADHWTVYKWLQTGRIPLVMVRPFEAACGIDFATRWLAASGGKLLIDIPTGRSVQATDVQELQSLLNTAVGAILAFADGTREAEQTLADIESGMGALAWHRGNIHKHTQPDLDLIGA</sequence>
<evidence type="ECO:0000313" key="2">
    <source>
        <dbReference type="Proteomes" id="UP000253772"/>
    </source>
</evidence>
<reference evidence="1 2" key="1">
    <citation type="submission" date="2019-03" db="EMBL/GenBank/DDBJ databases">
        <title>Comparative insights into the high quality Complete genome sequence of highly metal resistant Cupriavidus metallidurans strain BS1 isolated from a gold-copper mine.</title>
        <authorList>
            <person name="Mazhar H.S."/>
            <person name="Rensing C."/>
        </authorList>
    </citation>
    <scope>NUCLEOTIDE SEQUENCE [LARGE SCALE GENOMIC DNA]</scope>
    <source>
        <strain evidence="1 2">BS1</strain>
    </source>
</reference>
<organism evidence="1 2">
    <name type="scientific">Cupriavidus metallidurans</name>
    <dbReference type="NCBI Taxonomy" id="119219"/>
    <lineage>
        <taxon>Bacteria</taxon>
        <taxon>Pseudomonadati</taxon>
        <taxon>Pseudomonadota</taxon>
        <taxon>Betaproteobacteria</taxon>
        <taxon>Burkholderiales</taxon>
        <taxon>Burkholderiaceae</taxon>
        <taxon>Cupriavidus</taxon>
    </lineage>
</organism>
<dbReference type="EMBL" id="CP037900">
    <property type="protein sequence ID" value="QBP09832.1"/>
    <property type="molecule type" value="Genomic_DNA"/>
</dbReference>
<dbReference type="RefSeq" id="WP_017511697.1">
    <property type="nucleotide sequence ID" value="NZ_CP037900.1"/>
</dbReference>
<proteinExistence type="predicted"/>
<dbReference type="OrthoDB" id="8563563at2"/>
<protein>
    <submittedName>
        <fullName evidence="1">Uncharacterized protein</fullName>
    </submittedName>
</protein>
<evidence type="ECO:0000313" key="1">
    <source>
        <dbReference type="EMBL" id="QBP09832.1"/>
    </source>
</evidence>
<gene>
    <name evidence="1" type="ORF">DDF84_008695</name>
</gene>
<accession>A0A482IPH9</accession>
<dbReference type="Proteomes" id="UP000253772">
    <property type="component" value="Chromosome c1"/>
</dbReference>